<feature type="non-terminal residue" evidence="15">
    <location>
        <position position="266"/>
    </location>
</feature>
<evidence type="ECO:0000256" key="7">
    <source>
        <dbReference type="ARBA" id="ARBA00022553"/>
    </source>
</evidence>
<organism evidence="15 16">
    <name type="scientific">Polypterus senegalus</name>
    <name type="common">Senegal bichir</name>
    <dbReference type="NCBI Taxonomy" id="55291"/>
    <lineage>
        <taxon>Eukaryota</taxon>
        <taxon>Metazoa</taxon>
        <taxon>Chordata</taxon>
        <taxon>Craniata</taxon>
        <taxon>Vertebrata</taxon>
        <taxon>Euteleostomi</taxon>
        <taxon>Actinopterygii</taxon>
        <taxon>Polypteriformes</taxon>
        <taxon>Polypteridae</taxon>
        <taxon>Polypterus</taxon>
    </lineage>
</organism>
<evidence type="ECO:0000259" key="13">
    <source>
        <dbReference type="Pfam" id="PF08577"/>
    </source>
</evidence>
<dbReference type="InterPro" id="IPR021625">
    <property type="entry name" value="PI31_Prot_N"/>
</dbReference>
<evidence type="ECO:0000256" key="11">
    <source>
        <dbReference type="ARBA" id="ARBA00024805"/>
    </source>
</evidence>
<keyword evidence="5" id="KW-0488">Methylation</keyword>
<keyword evidence="7" id="KW-0597">Phosphoprotein</keyword>
<keyword evidence="8" id="KW-0256">Endoplasmic reticulum</keyword>
<evidence type="ECO:0000256" key="10">
    <source>
        <dbReference type="ARBA" id="ARBA00022990"/>
    </source>
</evidence>
<reference evidence="15 16" key="1">
    <citation type="journal article" date="2021" name="Cell">
        <title>Tracing the genetic footprints of vertebrate landing in non-teleost ray-finned fishes.</title>
        <authorList>
            <person name="Bi X."/>
            <person name="Wang K."/>
            <person name="Yang L."/>
            <person name="Pan H."/>
            <person name="Jiang H."/>
            <person name="Wei Q."/>
            <person name="Fang M."/>
            <person name="Yu H."/>
            <person name="Zhu C."/>
            <person name="Cai Y."/>
            <person name="He Y."/>
            <person name="Gan X."/>
            <person name="Zeng H."/>
            <person name="Yu D."/>
            <person name="Zhu Y."/>
            <person name="Jiang H."/>
            <person name="Qiu Q."/>
            <person name="Yang H."/>
            <person name="Zhang Y.E."/>
            <person name="Wang W."/>
            <person name="Zhu M."/>
            <person name="He S."/>
            <person name="Zhang G."/>
        </authorList>
    </citation>
    <scope>NUCLEOTIDE SEQUENCE [LARGE SCALE GENOMIC DNA]</scope>
    <source>
        <strain evidence="15">Bchr_013</strain>
    </source>
</reference>
<evidence type="ECO:0000256" key="3">
    <source>
        <dbReference type="ARBA" id="ARBA00006405"/>
    </source>
</evidence>
<keyword evidence="10" id="KW-0007">Acetylation</keyword>
<feature type="region of interest" description="Disordered" evidence="12">
    <location>
        <begin position="87"/>
        <end position="130"/>
    </location>
</feature>
<dbReference type="Gene3D" id="3.40.1000.30">
    <property type="match status" value="1"/>
</dbReference>
<evidence type="ECO:0000256" key="4">
    <source>
        <dbReference type="ARBA" id="ARBA00015575"/>
    </source>
</evidence>
<comment type="function">
    <text evidence="11">Plays an important role in control of proteasome function. Inhibits the hydrolysis of protein and peptide substrates by the 20S proteasome. Also inhibits the activation of the proteasome by the proteasome regulatory proteins PA700 and PA28.</text>
</comment>
<keyword evidence="6" id="KW-0963">Cytoplasm</keyword>
<accession>A0A8X7X4Z0</accession>
<sequence>MAGLEVLYRATLGDIATSQDALVCFVHWELVRAGYGCLGAGDENFKTNQVSDLIVNLTEHVDDDHLQDFGRVFKDPDSLRQMIKSSFVSPPVQTGNSKKNKPEKSANVLYEADPLRIPDRNPRSDRHPAWPDPMGPFAVGGSDLDPFGSRQGGMIFDPLRSGLPRPGFNPTSGIPGRLPPGAVPPGARFDPFGPVGRNPPGSNVLSIPPHIPAQYGTLPQTKLEGILCPSNALTEKVGVLSSKTRGMNNSGDKACANEDCGVVRAT</sequence>
<dbReference type="GO" id="GO:0004866">
    <property type="term" value="F:endopeptidase inhibitor activity"/>
    <property type="evidence" value="ECO:0007669"/>
    <property type="project" value="InterPro"/>
</dbReference>
<evidence type="ECO:0000256" key="6">
    <source>
        <dbReference type="ARBA" id="ARBA00022490"/>
    </source>
</evidence>
<comment type="subcellular location">
    <subcellularLocation>
        <location evidence="2">Cytoplasm</location>
    </subcellularLocation>
    <subcellularLocation>
        <location evidence="1">Endoplasmic reticulum</location>
    </subcellularLocation>
</comment>
<feature type="domain" description="PI31 proteasome regulator N-terminal" evidence="14">
    <location>
        <begin position="14"/>
        <end position="46"/>
    </location>
</feature>
<feature type="domain" description="PI31 proteasome regulator C-terminal" evidence="13">
    <location>
        <begin position="119"/>
        <end position="194"/>
    </location>
</feature>
<keyword evidence="9" id="KW-0647">Proteasome</keyword>
<dbReference type="Pfam" id="PF08577">
    <property type="entry name" value="PI31_Prot_C"/>
    <property type="match status" value="1"/>
</dbReference>
<feature type="non-terminal residue" evidence="15">
    <location>
        <position position="1"/>
    </location>
</feature>
<evidence type="ECO:0000256" key="2">
    <source>
        <dbReference type="ARBA" id="ARBA00004496"/>
    </source>
</evidence>
<dbReference type="GO" id="GO:0043161">
    <property type="term" value="P:proteasome-mediated ubiquitin-dependent protein catabolic process"/>
    <property type="evidence" value="ECO:0007669"/>
    <property type="project" value="InterPro"/>
</dbReference>
<dbReference type="InterPro" id="IPR013886">
    <property type="entry name" value="PI31_Prot_C"/>
</dbReference>
<comment type="similarity">
    <text evidence="3">Belongs to the proteasome inhibitor PI31 family.</text>
</comment>
<proteinExistence type="inferred from homology"/>
<evidence type="ECO:0000313" key="16">
    <source>
        <dbReference type="Proteomes" id="UP000886611"/>
    </source>
</evidence>
<evidence type="ECO:0000313" key="15">
    <source>
        <dbReference type="EMBL" id="KAG2461902.1"/>
    </source>
</evidence>
<dbReference type="GO" id="GO:0005783">
    <property type="term" value="C:endoplasmic reticulum"/>
    <property type="evidence" value="ECO:0007669"/>
    <property type="project" value="UniProtKB-SubCell"/>
</dbReference>
<dbReference type="PANTHER" id="PTHR13266:SF1">
    <property type="entry name" value="PROTEASOME INHIBITOR PI31 SUBUNIT"/>
    <property type="match status" value="1"/>
</dbReference>
<evidence type="ECO:0000256" key="9">
    <source>
        <dbReference type="ARBA" id="ARBA00022942"/>
    </source>
</evidence>
<evidence type="ECO:0000256" key="5">
    <source>
        <dbReference type="ARBA" id="ARBA00022481"/>
    </source>
</evidence>
<evidence type="ECO:0000259" key="14">
    <source>
        <dbReference type="Pfam" id="PF11566"/>
    </source>
</evidence>
<evidence type="ECO:0000256" key="8">
    <source>
        <dbReference type="ARBA" id="ARBA00022824"/>
    </source>
</evidence>
<dbReference type="GO" id="GO:0070628">
    <property type="term" value="F:proteasome binding"/>
    <property type="evidence" value="ECO:0007669"/>
    <property type="project" value="InterPro"/>
</dbReference>
<dbReference type="PANTHER" id="PTHR13266">
    <property type="entry name" value="PROTEASOME INHIBITOR"/>
    <property type="match status" value="1"/>
</dbReference>
<evidence type="ECO:0000256" key="1">
    <source>
        <dbReference type="ARBA" id="ARBA00004240"/>
    </source>
</evidence>
<dbReference type="AlphaFoldDB" id="A0A8X7X4Z0"/>
<dbReference type="Pfam" id="PF11566">
    <property type="entry name" value="PI31_Prot_N"/>
    <property type="match status" value="1"/>
</dbReference>
<comment type="caution">
    <text evidence="15">The sequence shown here is derived from an EMBL/GenBank/DDBJ whole genome shotgun (WGS) entry which is preliminary data.</text>
</comment>
<evidence type="ECO:0000256" key="12">
    <source>
        <dbReference type="SAM" id="MobiDB-lite"/>
    </source>
</evidence>
<feature type="compositionally biased region" description="Basic and acidic residues" evidence="12">
    <location>
        <begin position="113"/>
        <end position="129"/>
    </location>
</feature>
<feature type="compositionally biased region" description="Polar residues" evidence="12">
    <location>
        <begin position="87"/>
        <end position="97"/>
    </location>
</feature>
<name>A0A8X7X4Z0_POLSE</name>
<dbReference type="GO" id="GO:0000502">
    <property type="term" value="C:proteasome complex"/>
    <property type="evidence" value="ECO:0007669"/>
    <property type="project" value="UniProtKB-KW"/>
</dbReference>
<protein>
    <recommendedName>
        <fullName evidence="4">Proteasome inhibitor PI31 subunit</fullName>
    </recommendedName>
</protein>
<dbReference type="Proteomes" id="UP000886611">
    <property type="component" value="Unassembled WGS sequence"/>
</dbReference>
<dbReference type="InterPro" id="IPR045128">
    <property type="entry name" value="PI31-like"/>
</dbReference>
<dbReference type="EMBL" id="JAATIS010004524">
    <property type="protein sequence ID" value="KAG2461902.1"/>
    <property type="molecule type" value="Genomic_DNA"/>
</dbReference>
<gene>
    <name evidence="15" type="primary">Psmf1_2</name>
    <name evidence="15" type="ORF">GTO96_0008184</name>
</gene>
<keyword evidence="16" id="KW-1185">Reference proteome</keyword>